<dbReference type="InterPro" id="IPR006204">
    <property type="entry name" value="GHMP_kinase_N_dom"/>
</dbReference>
<evidence type="ECO:0000256" key="10">
    <source>
        <dbReference type="HAMAP-Rule" id="MF_00061"/>
    </source>
</evidence>
<feature type="binding site" evidence="10">
    <location>
        <begin position="103"/>
        <end position="113"/>
    </location>
    <ligand>
        <name>ATP</name>
        <dbReference type="ChEBI" id="CHEBI:30616"/>
    </ligand>
</feature>
<name>A0A5M8FJ76_9GAMM</name>
<evidence type="ECO:0000256" key="9">
    <source>
        <dbReference type="ARBA" id="ARBA00032554"/>
    </source>
</evidence>
<dbReference type="EMBL" id="VWXX01000035">
    <property type="protein sequence ID" value="KAA6183231.1"/>
    <property type="molecule type" value="Genomic_DNA"/>
</dbReference>
<gene>
    <name evidence="10 13" type="primary">ispE</name>
    <name evidence="13" type="ORF">F2Q65_16165</name>
</gene>
<dbReference type="Pfam" id="PF08544">
    <property type="entry name" value="GHMP_kinases_C"/>
    <property type="match status" value="1"/>
</dbReference>
<proteinExistence type="inferred from homology"/>
<dbReference type="Pfam" id="PF00288">
    <property type="entry name" value="GHMP_kinases_N"/>
    <property type="match status" value="1"/>
</dbReference>
<evidence type="ECO:0000313" key="14">
    <source>
        <dbReference type="Proteomes" id="UP000322981"/>
    </source>
</evidence>
<dbReference type="GO" id="GO:0050515">
    <property type="term" value="F:4-(cytidine 5'-diphospho)-2-C-methyl-D-erythritol kinase activity"/>
    <property type="evidence" value="ECO:0007669"/>
    <property type="project" value="UniProtKB-UniRule"/>
</dbReference>
<feature type="domain" description="GHMP kinase C-terminal" evidence="12">
    <location>
        <begin position="213"/>
        <end position="274"/>
    </location>
</feature>
<dbReference type="GO" id="GO:0005524">
    <property type="term" value="F:ATP binding"/>
    <property type="evidence" value="ECO:0007669"/>
    <property type="project" value="UniProtKB-UniRule"/>
</dbReference>
<dbReference type="Proteomes" id="UP000322981">
    <property type="component" value="Unassembled WGS sequence"/>
</dbReference>
<keyword evidence="4 10" id="KW-0808">Transferase</keyword>
<feature type="active site" evidence="10">
    <location>
        <position position="145"/>
    </location>
</feature>
<accession>A0A5M8FJ76</accession>
<dbReference type="SUPFAM" id="SSF55060">
    <property type="entry name" value="GHMP Kinase, C-terminal domain"/>
    <property type="match status" value="1"/>
</dbReference>
<dbReference type="Gene3D" id="3.30.230.10">
    <property type="match status" value="1"/>
</dbReference>
<dbReference type="PANTHER" id="PTHR43527:SF2">
    <property type="entry name" value="4-DIPHOSPHOCYTIDYL-2-C-METHYL-D-ERYTHRITOL KINASE, CHLOROPLASTIC"/>
    <property type="match status" value="1"/>
</dbReference>
<dbReference type="SUPFAM" id="SSF54211">
    <property type="entry name" value="Ribosomal protein S5 domain 2-like"/>
    <property type="match status" value="1"/>
</dbReference>
<comment type="pathway">
    <text evidence="10">Isoprenoid biosynthesis; isopentenyl diphosphate biosynthesis via DXP pathway; isopentenyl diphosphate from 1-deoxy-D-xylulose 5-phosphate: step 3/6.</text>
</comment>
<comment type="caution">
    <text evidence="13">The sequence shown here is derived from an EMBL/GenBank/DDBJ whole genome shotgun (WGS) entry which is preliminary data.</text>
</comment>
<dbReference type="InterPro" id="IPR004424">
    <property type="entry name" value="IspE"/>
</dbReference>
<evidence type="ECO:0000256" key="2">
    <source>
        <dbReference type="ARBA" id="ARBA00012052"/>
    </source>
</evidence>
<dbReference type="InterPro" id="IPR014721">
    <property type="entry name" value="Ribsml_uS5_D2-typ_fold_subgr"/>
</dbReference>
<evidence type="ECO:0000259" key="11">
    <source>
        <dbReference type="Pfam" id="PF00288"/>
    </source>
</evidence>
<dbReference type="GO" id="GO:0016114">
    <property type="term" value="P:terpenoid biosynthetic process"/>
    <property type="evidence" value="ECO:0007669"/>
    <property type="project" value="UniProtKB-UniRule"/>
</dbReference>
<dbReference type="OrthoDB" id="9809438at2"/>
<comment type="function">
    <text evidence="10">Catalyzes the phosphorylation of the position 2 hydroxy group of 4-diphosphocytidyl-2C-methyl-D-erythritol.</text>
</comment>
<evidence type="ECO:0000256" key="8">
    <source>
        <dbReference type="ARBA" id="ARBA00023229"/>
    </source>
</evidence>
<dbReference type="HAMAP" id="MF_00061">
    <property type="entry name" value="IspE"/>
    <property type="match status" value="1"/>
</dbReference>
<evidence type="ECO:0000259" key="12">
    <source>
        <dbReference type="Pfam" id="PF08544"/>
    </source>
</evidence>
<sequence length="291" mass="30646">MLPEMLAQPAADGAWLAPAKLNLMLKVVGRRADGYHLLQTVFQFIDRCDRLHFQLRADGRVQRGRGALGIDPAQDLVVRAALALKARTGCDAGVDIDVDKCLPMGGGLGGGSSNAATTLLALNQLWGLGLTQDQLAEIGLGLGADVPVFVRGQAAWAEGVGERLTPVTMPEPWYLVLTPPTAVATAAVFADPALTRNSPPVKMADFIEGDEANDCLPVVLDHYPSVAEAFHWLEQQASAQGSKARLTGTGGCVFAAFSTAQEAQQVAADAPAPWNAFVARGRNRSPLFGPA</sequence>
<dbReference type="InterPro" id="IPR013750">
    <property type="entry name" value="GHMP_kinase_C_dom"/>
</dbReference>
<comment type="catalytic activity">
    <reaction evidence="10">
        <text>4-CDP-2-C-methyl-D-erythritol + ATP = 4-CDP-2-C-methyl-D-erythritol 2-phosphate + ADP + H(+)</text>
        <dbReference type="Rhea" id="RHEA:18437"/>
        <dbReference type="ChEBI" id="CHEBI:15378"/>
        <dbReference type="ChEBI" id="CHEBI:30616"/>
        <dbReference type="ChEBI" id="CHEBI:57823"/>
        <dbReference type="ChEBI" id="CHEBI:57919"/>
        <dbReference type="ChEBI" id="CHEBI:456216"/>
        <dbReference type="EC" id="2.7.1.148"/>
    </reaction>
</comment>
<evidence type="ECO:0000256" key="4">
    <source>
        <dbReference type="ARBA" id="ARBA00022679"/>
    </source>
</evidence>
<evidence type="ECO:0000256" key="5">
    <source>
        <dbReference type="ARBA" id="ARBA00022741"/>
    </source>
</evidence>
<evidence type="ECO:0000313" key="13">
    <source>
        <dbReference type="EMBL" id="KAA6183231.1"/>
    </source>
</evidence>
<feature type="active site" evidence="10">
    <location>
        <position position="20"/>
    </location>
</feature>
<reference evidence="13 14" key="1">
    <citation type="submission" date="2019-09" db="EMBL/GenBank/DDBJ databases">
        <title>Whole-genome sequence of the purple sulfur bacterium Thiohalocapsa marina DSM 19078.</title>
        <authorList>
            <person name="Kyndt J.A."/>
            <person name="Meyer T.E."/>
        </authorList>
    </citation>
    <scope>NUCLEOTIDE SEQUENCE [LARGE SCALE GENOMIC DNA]</scope>
    <source>
        <strain evidence="13 14">DSM 19078</strain>
    </source>
</reference>
<dbReference type="GO" id="GO:0019288">
    <property type="term" value="P:isopentenyl diphosphate biosynthetic process, methylerythritol 4-phosphate pathway"/>
    <property type="evidence" value="ECO:0007669"/>
    <property type="project" value="UniProtKB-UniRule"/>
</dbReference>
<dbReference type="InterPro" id="IPR036554">
    <property type="entry name" value="GHMP_kinase_C_sf"/>
</dbReference>
<dbReference type="Gene3D" id="3.30.70.890">
    <property type="entry name" value="GHMP kinase, C-terminal domain"/>
    <property type="match status" value="1"/>
</dbReference>
<dbReference type="NCBIfam" id="TIGR00154">
    <property type="entry name" value="ispE"/>
    <property type="match status" value="1"/>
</dbReference>
<dbReference type="RefSeq" id="WP_150094445.1">
    <property type="nucleotide sequence ID" value="NZ_VWXX01000035.1"/>
</dbReference>
<dbReference type="UniPathway" id="UPA00056">
    <property type="reaction ID" value="UER00094"/>
</dbReference>
<organism evidence="13 14">
    <name type="scientific">Thiohalocapsa marina</name>
    <dbReference type="NCBI Taxonomy" id="424902"/>
    <lineage>
        <taxon>Bacteria</taxon>
        <taxon>Pseudomonadati</taxon>
        <taxon>Pseudomonadota</taxon>
        <taxon>Gammaproteobacteria</taxon>
        <taxon>Chromatiales</taxon>
        <taxon>Chromatiaceae</taxon>
        <taxon>Thiohalocapsa</taxon>
    </lineage>
</organism>
<keyword evidence="5 10" id="KW-0547">Nucleotide-binding</keyword>
<dbReference type="EC" id="2.7.1.148" evidence="2 10"/>
<evidence type="ECO:0000256" key="3">
    <source>
        <dbReference type="ARBA" id="ARBA00017473"/>
    </source>
</evidence>
<keyword evidence="14" id="KW-1185">Reference proteome</keyword>
<keyword evidence="8 10" id="KW-0414">Isoprene biosynthesis</keyword>
<keyword evidence="6 10" id="KW-0418">Kinase</keyword>
<dbReference type="PANTHER" id="PTHR43527">
    <property type="entry name" value="4-DIPHOSPHOCYTIDYL-2-C-METHYL-D-ERYTHRITOL KINASE, CHLOROPLASTIC"/>
    <property type="match status" value="1"/>
</dbReference>
<comment type="similarity">
    <text evidence="1 10">Belongs to the GHMP kinase family. IspE subfamily.</text>
</comment>
<keyword evidence="7 10" id="KW-0067">ATP-binding</keyword>
<feature type="domain" description="GHMP kinase N-terminal" evidence="11">
    <location>
        <begin position="76"/>
        <end position="152"/>
    </location>
</feature>
<evidence type="ECO:0000256" key="6">
    <source>
        <dbReference type="ARBA" id="ARBA00022777"/>
    </source>
</evidence>
<protein>
    <recommendedName>
        <fullName evidence="3 10">4-diphosphocytidyl-2-C-methyl-D-erythritol kinase</fullName>
        <shortName evidence="10">CMK</shortName>
        <ecNumber evidence="2 10">2.7.1.148</ecNumber>
    </recommendedName>
    <alternativeName>
        <fullName evidence="9 10">4-(cytidine-5'-diphospho)-2-C-methyl-D-erythritol kinase</fullName>
    </alternativeName>
</protein>
<dbReference type="AlphaFoldDB" id="A0A5M8FJ76"/>
<dbReference type="PIRSF" id="PIRSF010376">
    <property type="entry name" value="IspE"/>
    <property type="match status" value="1"/>
</dbReference>
<dbReference type="InterPro" id="IPR020568">
    <property type="entry name" value="Ribosomal_Su5_D2-typ_SF"/>
</dbReference>
<evidence type="ECO:0000256" key="1">
    <source>
        <dbReference type="ARBA" id="ARBA00009684"/>
    </source>
</evidence>
<evidence type="ECO:0000256" key="7">
    <source>
        <dbReference type="ARBA" id="ARBA00022840"/>
    </source>
</evidence>